<dbReference type="InterPro" id="IPR006311">
    <property type="entry name" value="TAT_signal"/>
</dbReference>
<keyword evidence="3" id="KW-1185">Reference proteome</keyword>
<dbReference type="Gene3D" id="3.40.190.170">
    <property type="entry name" value="Bacterial extracellular solute-binding protein, family 7"/>
    <property type="match status" value="1"/>
</dbReference>
<reference evidence="3" key="1">
    <citation type="journal article" date="2019" name="Int. J. Syst. Evol. Microbiol.">
        <title>The Global Catalogue of Microorganisms (GCM) 10K type strain sequencing project: providing services to taxonomists for standard genome sequencing and annotation.</title>
        <authorList>
            <consortium name="The Broad Institute Genomics Platform"/>
            <consortium name="The Broad Institute Genome Sequencing Center for Infectious Disease"/>
            <person name="Wu L."/>
            <person name="Ma J."/>
        </authorList>
    </citation>
    <scope>NUCLEOTIDE SEQUENCE [LARGE SCALE GENOMIC DNA]</scope>
    <source>
        <strain evidence="3">JCM 17329</strain>
    </source>
</reference>
<organism evidence="2 3">
    <name type="scientific">Oceanisphaera sediminis</name>
    <dbReference type="NCBI Taxonomy" id="981381"/>
    <lineage>
        <taxon>Bacteria</taxon>
        <taxon>Pseudomonadati</taxon>
        <taxon>Pseudomonadota</taxon>
        <taxon>Gammaproteobacteria</taxon>
        <taxon>Aeromonadales</taxon>
        <taxon>Aeromonadaceae</taxon>
        <taxon>Oceanisphaera</taxon>
    </lineage>
</organism>
<sequence>MERRSILKGAGLGLLAAGATLAGAPAIAKGIKQWRMQMTWRKNSPLLSTGPQIVADYINKASNGRLELKLYAAGDLVSPFEVMDAVADGTLHMGHGYPAYWSGKQPSVQFFSPIPFGLTSQEQNAWLHYGGGQALADKVYGQLGVKFLPSGNTSVQAAGWYNKELNSINDFKGLKIRSSGIGAQVLTEIGGVPVQMPLGDVPQGLQSGVIDGADFVGPYNDMAFGLHKVAKYYYWPGWMEPSAVLDCFINQDAWNSLDKDLQEIVTGANAMANQMVLSEFVTKNAQAVKVLKEEQNVDFRLLDDPTLKHLGKVSQQVIQGVADTDSLTREVYASLSSFMSTVRPYTELSEMRFLDARAQLLL</sequence>
<gene>
    <name evidence="2" type="ORF">GCM10022421_13330</name>
</gene>
<dbReference type="InterPro" id="IPR018389">
    <property type="entry name" value="DctP_fam"/>
</dbReference>
<dbReference type="PANTHER" id="PTHR33376:SF5">
    <property type="entry name" value="EXTRACYTOPLASMIC SOLUTE RECEPTOR PROTEIN"/>
    <property type="match status" value="1"/>
</dbReference>
<dbReference type="PIRSF" id="PIRSF039026">
    <property type="entry name" value="SiaP"/>
    <property type="match status" value="1"/>
</dbReference>
<accession>A0ABP7DPI3</accession>
<dbReference type="InterPro" id="IPR038404">
    <property type="entry name" value="TRAP_DctP_sf"/>
</dbReference>
<evidence type="ECO:0000256" key="1">
    <source>
        <dbReference type="ARBA" id="ARBA00022729"/>
    </source>
</evidence>
<dbReference type="InterPro" id="IPR026289">
    <property type="entry name" value="SBP_TakP-like"/>
</dbReference>
<comment type="caution">
    <text evidence="2">The sequence shown here is derived from an EMBL/GenBank/DDBJ whole genome shotgun (WGS) entry which is preliminary data.</text>
</comment>
<evidence type="ECO:0000313" key="2">
    <source>
        <dbReference type="EMBL" id="GAA3707728.1"/>
    </source>
</evidence>
<protein>
    <submittedName>
        <fullName evidence="2">TRAP transporter substrate-binding protein</fullName>
    </submittedName>
</protein>
<name>A0ABP7DPI3_9GAMM</name>
<dbReference type="RefSeq" id="WP_344963604.1">
    <property type="nucleotide sequence ID" value="NZ_BAABDS010000022.1"/>
</dbReference>
<proteinExistence type="predicted"/>
<dbReference type="NCBIfam" id="NF037995">
    <property type="entry name" value="TRAP_S1"/>
    <property type="match status" value="1"/>
</dbReference>
<dbReference type="PROSITE" id="PS51318">
    <property type="entry name" value="TAT"/>
    <property type="match status" value="1"/>
</dbReference>
<dbReference type="Proteomes" id="UP001501479">
    <property type="component" value="Unassembled WGS sequence"/>
</dbReference>
<evidence type="ECO:0000313" key="3">
    <source>
        <dbReference type="Proteomes" id="UP001501479"/>
    </source>
</evidence>
<dbReference type="Pfam" id="PF03480">
    <property type="entry name" value="DctP"/>
    <property type="match status" value="1"/>
</dbReference>
<dbReference type="PANTHER" id="PTHR33376">
    <property type="match status" value="1"/>
</dbReference>
<dbReference type="Gene3D" id="3.40.190.10">
    <property type="entry name" value="Periplasmic binding protein-like II"/>
    <property type="match status" value="1"/>
</dbReference>
<dbReference type="CDD" id="cd13604">
    <property type="entry name" value="PBP2_TRAP_ketoacid_lactate_like"/>
    <property type="match status" value="1"/>
</dbReference>
<keyword evidence="1" id="KW-0732">Signal</keyword>
<dbReference type="EMBL" id="BAABDS010000022">
    <property type="protein sequence ID" value="GAA3707728.1"/>
    <property type="molecule type" value="Genomic_DNA"/>
</dbReference>